<sequence>MGPDDQVVETLVHIHVVPNPDTVEHTASPECVCGPTLDEPEPDDEAPEVPCWRHHALDPDTAAAISEAMSEDDD</sequence>
<name>A0A7I7UBZ5_MYCPV</name>
<gene>
    <name evidence="1" type="ORF">MPUL_00100</name>
</gene>
<protein>
    <submittedName>
        <fullName evidence="1">Uncharacterized protein</fullName>
    </submittedName>
</protein>
<organism evidence="1 2">
    <name type="scientific">Mycolicibacterium pulveris</name>
    <name type="common">Mycobacterium pulveris</name>
    <dbReference type="NCBI Taxonomy" id="36813"/>
    <lineage>
        <taxon>Bacteria</taxon>
        <taxon>Bacillati</taxon>
        <taxon>Actinomycetota</taxon>
        <taxon>Actinomycetes</taxon>
        <taxon>Mycobacteriales</taxon>
        <taxon>Mycobacteriaceae</taxon>
        <taxon>Mycolicibacterium</taxon>
    </lineage>
</organism>
<dbReference type="EMBL" id="AP022599">
    <property type="protein sequence ID" value="BBY78852.1"/>
    <property type="molecule type" value="Genomic_DNA"/>
</dbReference>
<evidence type="ECO:0000313" key="2">
    <source>
        <dbReference type="Proteomes" id="UP000467252"/>
    </source>
</evidence>
<keyword evidence="2" id="KW-1185">Reference proteome</keyword>
<dbReference type="Proteomes" id="UP000467252">
    <property type="component" value="Chromosome"/>
</dbReference>
<evidence type="ECO:0000313" key="1">
    <source>
        <dbReference type="EMBL" id="BBY78852.1"/>
    </source>
</evidence>
<dbReference type="AlphaFoldDB" id="A0A7I7UBZ5"/>
<dbReference type="RefSeq" id="WP_163896481.1">
    <property type="nucleotide sequence ID" value="NZ_AP022599.1"/>
</dbReference>
<proteinExistence type="predicted"/>
<accession>A0A7I7UBZ5</accession>
<reference evidence="1 2" key="1">
    <citation type="journal article" date="2019" name="Emerg. Microbes Infect.">
        <title>Comprehensive subspecies identification of 175 nontuberculous mycobacteria species based on 7547 genomic profiles.</title>
        <authorList>
            <person name="Matsumoto Y."/>
            <person name="Kinjo T."/>
            <person name="Motooka D."/>
            <person name="Nabeya D."/>
            <person name="Jung N."/>
            <person name="Uechi K."/>
            <person name="Horii T."/>
            <person name="Iida T."/>
            <person name="Fujita J."/>
            <person name="Nakamura S."/>
        </authorList>
    </citation>
    <scope>NUCLEOTIDE SEQUENCE [LARGE SCALE GENOMIC DNA]</scope>
    <source>
        <strain evidence="1 2">JCM 6370</strain>
    </source>
</reference>